<dbReference type="InterPro" id="IPR000008">
    <property type="entry name" value="C2_dom"/>
</dbReference>
<dbReference type="AlphaFoldDB" id="A0AAW1DA98"/>
<comment type="caution">
    <text evidence="2">The sequence shown here is derived from an EMBL/GenBank/DDBJ whole genome shotgun (WGS) entry which is preliminary data.</text>
</comment>
<dbReference type="PROSITE" id="PS50004">
    <property type="entry name" value="C2"/>
    <property type="match status" value="1"/>
</dbReference>
<dbReference type="SMART" id="SM00239">
    <property type="entry name" value="C2"/>
    <property type="match status" value="2"/>
</dbReference>
<organism evidence="2 3">
    <name type="scientific">Rhynocoris fuscipes</name>
    <dbReference type="NCBI Taxonomy" id="488301"/>
    <lineage>
        <taxon>Eukaryota</taxon>
        <taxon>Metazoa</taxon>
        <taxon>Ecdysozoa</taxon>
        <taxon>Arthropoda</taxon>
        <taxon>Hexapoda</taxon>
        <taxon>Insecta</taxon>
        <taxon>Pterygota</taxon>
        <taxon>Neoptera</taxon>
        <taxon>Paraneoptera</taxon>
        <taxon>Hemiptera</taxon>
        <taxon>Heteroptera</taxon>
        <taxon>Panheteroptera</taxon>
        <taxon>Cimicomorpha</taxon>
        <taxon>Reduviidae</taxon>
        <taxon>Harpactorinae</taxon>
        <taxon>Harpactorini</taxon>
        <taxon>Rhynocoris</taxon>
    </lineage>
</organism>
<dbReference type="PANTHER" id="PTHR10024">
    <property type="entry name" value="SYNAPTOTAGMIN"/>
    <property type="match status" value="1"/>
</dbReference>
<feature type="domain" description="C2" evidence="1">
    <location>
        <begin position="283"/>
        <end position="403"/>
    </location>
</feature>
<dbReference type="GO" id="GO:0070382">
    <property type="term" value="C:exocytic vesicle"/>
    <property type="evidence" value="ECO:0007669"/>
    <property type="project" value="TreeGrafter"/>
</dbReference>
<dbReference type="SUPFAM" id="SSF49562">
    <property type="entry name" value="C2 domain (Calcium/lipid-binding domain, CaLB)"/>
    <property type="match status" value="2"/>
</dbReference>
<dbReference type="GO" id="GO:0005886">
    <property type="term" value="C:plasma membrane"/>
    <property type="evidence" value="ECO:0007669"/>
    <property type="project" value="TreeGrafter"/>
</dbReference>
<dbReference type="GO" id="GO:0001786">
    <property type="term" value="F:phosphatidylserine binding"/>
    <property type="evidence" value="ECO:0007669"/>
    <property type="project" value="TreeGrafter"/>
</dbReference>
<dbReference type="Pfam" id="PF00168">
    <property type="entry name" value="C2"/>
    <property type="match status" value="2"/>
</dbReference>
<dbReference type="Gene3D" id="2.60.40.150">
    <property type="entry name" value="C2 domain"/>
    <property type="match status" value="2"/>
</dbReference>
<name>A0AAW1DA98_9HEMI</name>
<reference evidence="2 3" key="1">
    <citation type="submission" date="2022-12" db="EMBL/GenBank/DDBJ databases">
        <title>Chromosome-level genome assembly of true bugs.</title>
        <authorList>
            <person name="Ma L."/>
            <person name="Li H."/>
        </authorList>
    </citation>
    <scope>NUCLEOTIDE SEQUENCE [LARGE SCALE GENOMIC DNA]</scope>
    <source>
        <strain evidence="2">Lab_2022b</strain>
    </source>
</reference>
<dbReference type="Proteomes" id="UP001461498">
    <property type="component" value="Unassembled WGS sequence"/>
</dbReference>
<proteinExistence type="predicted"/>
<gene>
    <name evidence="2" type="ORF">O3M35_007442</name>
</gene>
<dbReference type="GO" id="GO:0030276">
    <property type="term" value="F:clathrin binding"/>
    <property type="evidence" value="ECO:0007669"/>
    <property type="project" value="TreeGrafter"/>
</dbReference>
<dbReference type="InterPro" id="IPR035892">
    <property type="entry name" value="C2_domain_sf"/>
</dbReference>
<evidence type="ECO:0000259" key="1">
    <source>
        <dbReference type="PROSITE" id="PS50004"/>
    </source>
</evidence>
<protein>
    <recommendedName>
        <fullName evidence="1">C2 domain-containing protein</fullName>
    </recommendedName>
</protein>
<accession>A0AAW1DA98</accession>
<evidence type="ECO:0000313" key="2">
    <source>
        <dbReference type="EMBL" id="KAK9507626.1"/>
    </source>
</evidence>
<dbReference type="EMBL" id="JAPXFL010000004">
    <property type="protein sequence ID" value="KAK9507626.1"/>
    <property type="molecule type" value="Genomic_DNA"/>
</dbReference>
<keyword evidence="3" id="KW-1185">Reference proteome</keyword>
<dbReference type="GO" id="GO:0005544">
    <property type="term" value="F:calcium-dependent phospholipid binding"/>
    <property type="evidence" value="ECO:0007669"/>
    <property type="project" value="TreeGrafter"/>
</dbReference>
<dbReference type="GO" id="GO:0017156">
    <property type="term" value="P:calcium-ion regulated exocytosis"/>
    <property type="evidence" value="ECO:0007669"/>
    <property type="project" value="TreeGrafter"/>
</dbReference>
<sequence length="550" mass="62648">MQVMGLCCSWCSKCFRLCFGDKNSESNYLFPSTPFVQPVKTVRRISSVGQTLTNEDGEEIEMPRHSNILKSYNGVPIPCSQSAITVQPGVSKVDLENRLKTLPTISEVPIISKPKKPASWKLPIPSKKKKEYSLSKQREKSSLGEIQLKRFIRKTNSEDSSTTYPRLNQFSVKEKQQSNLRRGSCTSSPNLVAFDQSSEKYSSSNYTLDSLTNVSLRTNLAKSTTWLHSQSLEEVKDKEQEAERLARQYGLDLSLYKNIDVRDSPDVRMLDLENPCDLFVEEPGGFVEFSLYINSSQNMLSIFVGKVGGLSGIGADKLPFSVMLKVCVLSHKNMVKTSKKMPLNLNPIVNQSFTFYVKAKDNNRVIRVSVFNSDFLGRYDAIGHALISPKDFECNKNFRAKLYKKSVVGISTGMMQISCHIFDDKFNVTVIKAFNLLPKFRNQKIYVKISYYSLSRKCKEKVSSIVNYSGTEIIEFNHEANFRIDTSGRKHNYFVISLKKKDVHSVFKNDETIGRLFLGPCFYFEDGKLTPWGHVILNREQLCHTYKLYL</sequence>
<dbReference type="GO" id="GO:0000149">
    <property type="term" value="F:SNARE binding"/>
    <property type="evidence" value="ECO:0007669"/>
    <property type="project" value="TreeGrafter"/>
</dbReference>
<dbReference type="GO" id="GO:0005509">
    <property type="term" value="F:calcium ion binding"/>
    <property type="evidence" value="ECO:0007669"/>
    <property type="project" value="TreeGrafter"/>
</dbReference>
<evidence type="ECO:0000313" key="3">
    <source>
        <dbReference type="Proteomes" id="UP001461498"/>
    </source>
</evidence>